<sequence>MASFFILLSFFCPSSFYFFSYCTILKLLLPYYGSFFFSFLPFSIFSCTLALISPGANHGSRS</sequence>
<evidence type="ECO:0000313" key="3">
    <source>
        <dbReference type="Proteomes" id="UP000244722"/>
    </source>
</evidence>
<keyword evidence="3" id="KW-1185">Reference proteome</keyword>
<protein>
    <submittedName>
        <fullName evidence="2">Uncharacterized protein</fullName>
    </submittedName>
</protein>
<organism evidence="2 3">
    <name type="scientific">Tuber borchii</name>
    <name type="common">White truffle</name>
    <dbReference type="NCBI Taxonomy" id="42251"/>
    <lineage>
        <taxon>Eukaryota</taxon>
        <taxon>Fungi</taxon>
        <taxon>Dikarya</taxon>
        <taxon>Ascomycota</taxon>
        <taxon>Pezizomycotina</taxon>
        <taxon>Pezizomycetes</taxon>
        <taxon>Pezizales</taxon>
        <taxon>Tuberaceae</taxon>
        <taxon>Tuber</taxon>
    </lineage>
</organism>
<keyword evidence="1" id="KW-1133">Transmembrane helix</keyword>
<feature type="transmembrane region" description="Helical" evidence="1">
    <location>
        <begin position="30"/>
        <end position="52"/>
    </location>
</feature>
<gene>
    <name evidence="2" type="ORF">B9Z19DRAFT_1076146</name>
</gene>
<dbReference type="EMBL" id="NESQ01000037">
    <property type="protein sequence ID" value="PUU81879.1"/>
    <property type="molecule type" value="Genomic_DNA"/>
</dbReference>
<keyword evidence="1" id="KW-0472">Membrane</keyword>
<accession>A0A2T7A2C1</accession>
<comment type="caution">
    <text evidence="2">The sequence shown here is derived from an EMBL/GenBank/DDBJ whole genome shotgun (WGS) entry which is preliminary data.</text>
</comment>
<reference evidence="2 3" key="1">
    <citation type="submission" date="2017-04" db="EMBL/GenBank/DDBJ databases">
        <title>Draft genome sequence of Tuber borchii Vittad., a whitish edible truffle.</title>
        <authorList>
            <consortium name="DOE Joint Genome Institute"/>
            <person name="Murat C."/>
            <person name="Kuo A."/>
            <person name="Barry K.W."/>
            <person name="Clum A."/>
            <person name="Dockter R.B."/>
            <person name="Fauchery L."/>
            <person name="Iotti M."/>
            <person name="Kohler A."/>
            <person name="Labutti K."/>
            <person name="Lindquist E.A."/>
            <person name="Lipzen A."/>
            <person name="Ohm R.A."/>
            <person name="Wang M."/>
            <person name="Grigoriev I.V."/>
            <person name="Zambonelli A."/>
            <person name="Martin F.M."/>
        </authorList>
    </citation>
    <scope>NUCLEOTIDE SEQUENCE [LARGE SCALE GENOMIC DNA]</scope>
    <source>
        <strain evidence="2 3">Tbo3840</strain>
    </source>
</reference>
<proteinExistence type="predicted"/>
<keyword evidence="1" id="KW-0812">Transmembrane</keyword>
<evidence type="ECO:0000313" key="2">
    <source>
        <dbReference type="EMBL" id="PUU81879.1"/>
    </source>
</evidence>
<name>A0A2T7A2C1_TUBBO</name>
<dbReference type="AlphaFoldDB" id="A0A2T7A2C1"/>
<evidence type="ECO:0000256" key="1">
    <source>
        <dbReference type="SAM" id="Phobius"/>
    </source>
</evidence>
<dbReference type="Proteomes" id="UP000244722">
    <property type="component" value="Unassembled WGS sequence"/>
</dbReference>